<keyword evidence="9" id="KW-1185">Reference proteome</keyword>
<dbReference type="Pfam" id="PF00028">
    <property type="entry name" value="Cadherin"/>
    <property type="match status" value="4"/>
</dbReference>
<feature type="domain" description="Cadherin" evidence="7">
    <location>
        <begin position="1274"/>
        <end position="1374"/>
    </location>
</feature>
<feature type="domain" description="Cadherin" evidence="7">
    <location>
        <begin position="1151"/>
        <end position="1266"/>
    </location>
</feature>
<evidence type="ECO:0000313" key="8">
    <source>
        <dbReference type="EMBL" id="SMD32782.1"/>
    </source>
</evidence>
<dbReference type="GO" id="GO:0008013">
    <property type="term" value="F:beta-catenin binding"/>
    <property type="evidence" value="ECO:0007669"/>
    <property type="project" value="TreeGrafter"/>
</dbReference>
<keyword evidence="3" id="KW-0106">Calcium</keyword>
<evidence type="ECO:0000313" key="9">
    <source>
        <dbReference type="Proteomes" id="UP000192472"/>
    </source>
</evidence>
<dbReference type="OrthoDB" id="1525027at2"/>
<evidence type="ECO:0000256" key="1">
    <source>
        <dbReference type="ARBA" id="ARBA00004370"/>
    </source>
</evidence>
<dbReference type="SUPFAM" id="SSF49313">
    <property type="entry name" value="Cadherin-like"/>
    <property type="match status" value="7"/>
</dbReference>
<dbReference type="PROSITE" id="PS50268">
    <property type="entry name" value="CADHERIN_2"/>
    <property type="match status" value="7"/>
</dbReference>
<dbReference type="SMART" id="SM00112">
    <property type="entry name" value="CA"/>
    <property type="match status" value="6"/>
</dbReference>
<dbReference type="PANTHER" id="PTHR24027">
    <property type="entry name" value="CADHERIN-23"/>
    <property type="match status" value="1"/>
</dbReference>
<dbReference type="InterPro" id="IPR015919">
    <property type="entry name" value="Cadherin-like_sf"/>
</dbReference>
<dbReference type="InterPro" id="IPR002126">
    <property type="entry name" value="Cadherin-like_dom"/>
</dbReference>
<evidence type="ECO:0000256" key="6">
    <source>
        <dbReference type="SAM" id="SignalP"/>
    </source>
</evidence>
<keyword evidence="6" id="KW-0732">Signal</keyword>
<dbReference type="Gene3D" id="2.60.40.60">
    <property type="entry name" value="Cadherins"/>
    <property type="match status" value="7"/>
</dbReference>
<proteinExistence type="predicted"/>
<dbReference type="GO" id="GO:0016342">
    <property type="term" value="C:catenin complex"/>
    <property type="evidence" value="ECO:0007669"/>
    <property type="project" value="TreeGrafter"/>
</dbReference>
<dbReference type="GO" id="GO:0045296">
    <property type="term" value="F:cadherin binding"/>
    <property type="evidence" value="ECO:0007669"/>
    <property type="project" value="TreeGrafter"/>
</dbReference>
<dbReference type="GO" id="GO:0005509">
    <property type="term" value="F:calcium ion binding"/>
    <property type="evidence" value="ECO:0007669"/>
    <property type="project" value="InterPro"/>
</dbReference>
<feature type="domain" description="Cadherin" evidence="7">
    <location>
        <begin position="1069"/>
        <end position="1157"/>
    </location>
</feature>
<dbReference type="InterPro" id="IPR056600">
    <property type="entry name" value="GBD_T9SS_assoc"/>
</dbReference>
<dbReference type="InterPro" id="IPR026444">
    <property type="entry name" value="Secre_tail"/>
</dbReference>
<sequence length="1557" mass="167236">MTKQLRLLACILFGLSIRPFMVQAQTEPFITTWEFSSTDDFKLPCNDTESFDDTYDFQYSFDQIDESGQVIINVIDDGSHFTTEGDDLVISIPTPGRYRLQISGKFPRFFGYTKAQLLDVVQWGDIVWLSMNRSFSDWPGTGFSATDAPDLSQIETMEVMFGGAEFFNDDLNHWDVSHVKNMQGLFADATRFNSDISEWKVVSATNMRDMFIRASTFNQDISDWEVGLVENMQGMFVDADAFNQDISDWDVRNVQNLSFMFQRANAFNIDISSWELESATNMRGMFQDAISFNQNLGNLDVTSVGNMLAVFDGAAISRDNFSNTLIGWSNQEVQSDIVLGADGLIYCGAGDAINKLETLFNWIIEGAGELCNDFCSEAITVAVGQTVSGNTTFATNDAAVAPACGSNFVDETDEQGASVGVWYRIVGNGETIKLSTCDFADFDTSISVYAGSCSTGLDCLAGNDDDDECSGNRSTVKFNSLEGHEYYVLVDGYDSDSGEFDMTVSSQPTIPPPANDNCNEAEQLTVFAEVEGTPSSGTNANATIFTDYNDCDPYANINDVWYQFNSGSNVEVSITLELIDTDATGPLEAASYMQIEAYDECGGEGISICESDGTFSMVVEPNTDYYLQLWNEINSEGTFTILIKDGPNTAAGVSSTTVSLSRFALNGSEVERVSVDDEEDHDQLLSIVSGNDEGIFTIDENTGLITVTDESALQSSATTSFELTVQAADQGPGSLTSTGTVTIDIIDNEFPVIANQSTSLDENTINDTVAMQVIASDDDGIIFSIVDGNVNNAFAISGSGQITVNDETVLNFEEQSVFELQVKVQDDDANLPLASTAIVTITLNDMNEAPVLSIPLDINISGFLPNGSVIRTMTFQDQDAGQTHTFAITAGNDDGIFNIDAASGEITVVNSVALEALDNDTNITLVVAVTDDGTPELTGDTDVPMRVFKNAAPQIISAIFTIDENAANGTEVGIVDASDSDGDDISFSIVGGNGASIFSIRTDGQIQVIDESALDFETQSSFGLIVQATDDSQGSLSVEESITINLTNVNEAPIAQDMSLSMSAFVQNGYVLGTLLATDPENDELTFTIISGNANGVFAVDANTGVGTVADASLINVESTPKYELGIEVSDGSLSKIVTAEIFVFVNQFPSLLAKEFAIDENSPEGTVIAILSSDDSDGIGSFEILSVGEEGFLSLDFETGELSLASSQVLFRAAGAAGGSFSLDYESVQEIVLEVRITDEGIGSLQTVETVTISINDVNEFEPVISNVDINALDENAVAGTIAAIITSTDEDTFQTLSYMITAGNTGNAFRINNNGEIEVNTSSALDFETKSKFELTVVVSDNLNPVKTASTSVEINLTDVDEVVLSNATDVIGFVLTEQTGVASIDADALSIAIEVGSAANLSALSPTVTLSAGATSSPVSNAVVDFTNQVTYTVTAEDGTTQDWLVSVSQVADDEEEDKEDEEDEDEEEGEETVLGIEPMQDDWEIFPNPTRSVLHVKTTEKVKAYLIDLKGVRVTNESVGNDLEFDLNDLNPGTYLLMIRNEKGLSAEQIIKH</sequence>
<evidence type="ECO:0000256" key="5">
    <source>
        <dbReference type="SAM" id="MobiDB-lite"/>
    </source>
</evidence>
<feature type="domain" description="Cadherin" evidence="7">
    <location>
        <begin position="752"/>
        <end position="852"/>
    </location>
</feature>
<feature type="domain" description="Cadherin" evidence="7">
    <location>
        <begin position="960"/>
        <end position="1055"/>
    </location>
</feature>
<dbReference type="GO" id="GO:0016477">
    <property type="term" value="P:cell migration"/>
    <property type="evidence" value="ECO:0007669"/>
    <property type="project" value="TreeGrafter"/>
</dbReference>
<dbReference type="NCBIfam" id="TIGR04183">
    <property type="entry name" value="Por_Secre_tail"/>
    <property type="match status" value="1"/>
</dbReference>
<dbReference type="Gene3D" id="2.60.40.2340">
    <property type="match status" value="1"/>
</dbReference>
<reference evidence="8 9" key="1">
    <citation type="submission" date="2017-04" db="EMBL/GenBank/DDBJ databases">
        <authorList>
            <person name="Afonso C.L."/>
            <person name="Miller P.J."/>
            <person name="Scott M.A."/>
            <person name="Spackman E."/>
            <person name="Goraichik I."/>
            <person name="Dimitrov K.M."/>
            <person name="Suarez D.L."/>
            <person name="Swayne D.E."/>
        </authorList>
    </citation>
    <scope>NUCLEOTIDE SEQUENCE [LARGE SCALE GENOMIC DNA]</scope>
    <source>
        <strain evidence="8 9">DSM 26133</strain>
    </source>
</reference>
<gene>
    <name evidence="8" type="ORF">SAMN04488029_1133</name>
</gene>
<dbReference type="Pfam" id="PF18962">
    <property type="entry name" value="Por_Secre_tail"/>
    <property type="match status" value="1"/>
</dbReference>
<dbReference type="InterPro" id="IPR005046">
    <property type="entry name" value="DUF285"/>
</dbReference>
<evidence type="ECO:0000256" key="3">
    <source>
        <dbReference type="ARBA" id="ARBA00022837"/>
    </source>
</evidence>
<keyword evidence="4" id="KW-0472">Membrane</keyword>
<feature type="domain" description="Cadherin" evidence="7">
    <location>
        <begin position="652"/>
        <end position="753"/>
    </location>
</feature>
<dbReference type="EMBL" id="FWYF01000001">
    <property type="protein sequence ID" value="SMD32782.1"/>
    <property type="molecule type" value="Genomic_DNA"/>
</dbReference>
<keyword evidence="2" id="KW-0677">Repeat</keyword>
<comment type="subcellular location">
    <subcellularLocation>
        <location evidence="1">Membrane</location>
    </subcellularLocation>
</comment>
<evidence type="ECO:0000259" key="7">
    <source>
        <dbReference type="PROSITE" id="PS50268"/>
    </source>
</evidence>
<dbReference type="GO" id="GO:0007156">
    <property type="term" value="P:homophilic cell adhesion via plasma membrane adhesion molecules"/>
    <property type="evidence" value="ECO:0007669"/>
    <property type="project" value="InterPro"/>
</dbReference>
<protein>
    <submittedName>
        <fullName evidence="8">Por secretion system C-terminal sorting domain-containing protein</fullName>
    </submittedName>
</protein>
<accession>A0A1W2G8L6</accession>
<dbReference type="RefSeq" id="WP_084371425.1">
    <property type="nucleotide sequence ID" value="NZ_FWYF01000001.1"/>
</dbReference>
<evidence type="ECO:0000256" key="2">
    <source>
        <dbReference type="ARBA" id="ARBA00022737"/>
    </source>
</evidence>
<dbReference type="Proteomes" id="UP000192472">
    <property type="component" value="Unassembled WGS sequence"/>
</dbReference>
<organism evidence="8 9">
    <name type="scientific">Reichenbachiella faecimaris</name>
    <dbReference type="NCBI Taxonomy" id="692418"/>
    <lineage>
        <taxon>Bacteria</taxon>
        <taxon>Pseudomonadati</taxon>
        <taxon>Bacteroidota</taxon>
        <taxon>Cytophagia</taxon>
        <taxon>Cytophagales</taxon>
        <taxon>Reichenbachiellaceae</taxon>
        <taxon>Reichenbachiella</taxon>
    </lineage>
</organism>
<name>A0A1W2G8L6_REIFA</name>
<dbReference type="STRING" id="692418.SAMN04488029_1133"/>
<dbReference type="CDD" id="cd11304">
    <property type="entry name" value="Cadherin_repeat"/>
    <property type="match status" value="7"/>
</dbReference>
<feature type="signal peptide" evidence="6">
    <location>
        <begin position="1"/>
        <end position="24"/>
    </location>
</feature>
<feature type="region of interest" description="Disordered" evidence="5">
    <location>
        <begin position="1454"/>
        <end position="1475"/>
    </location>
</feature>
<dbReference type="Pfam" id="PF23759">
    <property type="entry name" value="GBD_T9SS_assoc"/>
    <property type="match status" value="1"/>
</dbReference>
<feature type="domain" description="Cadherin" evidence="7">
    <location>
        <begin position="852"/>
        <end position="955"/>
    </location>
</feature>
<evidence type="ECO:0000256" key="4">
    <source>
        <dbReference type="ARBA" id="ARBA00023136"/>
    </source>
</evidence>
<dbReference type="InterPro" id="IPR039808">
    <property type="entry name" value="Cadherin"/>
</dbReference>
<dbReference type="PRINTS" id="PR00205">
    <property type="entry name" value="CADHERIN"/>
</dbReference>
<dbReference type="PANTHER" id="PTHR24027:SF438">
    <property type="entry name" value="CADHERIN 23"/>
    <property type="match status" value="1"/>
</dbReference>
<feature type="compositionally biased region" description="Acidic residues" evidence="5">
    <location>
        <begin position="1455"/>
        <end position="1475"/>
    </location>
</feature>
<dbReference type="Pfam" id="PF03382">
    <property type="entry name" value="DUF285"/>
    <property type="match status" value="1"/>
</dbReference>
<feature type="chain" id="PRO_5012325730" evidence="6">
    <location>
        <begin position="25"/>
        <end position="1557"/>
    </location>
</feature>